<gene>
    <name evidence="2" type="ORF">KCTCHS21_03270</name>
</gene>
<evidence type="ECO:0000259" key="1">
    <source>
        <dbReference type="PROSITE" id="PS51819"/>
    </source>
</evidence>
<feature type="domain" description="VOC" evidence="1">
    <location>
        <begin position="7"/>
        <end position="149"/>
    </location>
</feature>
<name>A0A3T1CYM5_9BACL</name>
<dbReference type="KEGG" id="cohn:KCTCHS21_03270"/>
<dbReference type="InterPro" id="IPR037523">
    <property type="entry name" value="VOC_core"/>
</dbReference>
<dbReference type="InterPro" id="IPR004360">
    <property type="entry name" value="Glyas_Fos-R_dOase_dom"/>
</dbReference>
<dbReference type="Gene3D" id="3.10.180.10">
    <property type="entry name" value="2,3-Dihydroxybiphenyl 1,2-Dioxygenase, domain 1"/>
    <property type="match status" value="1"/>
</dbReference>
<evidence type="ECO:0000313" key="3">
    <source>
        <dbReference type="Proteomes" id="UP000289856"/>
    </source>
</evidence>
<proteinExistence type="predicted"/>
<dbReference type="AlphaFoldDB" id="A0A3T1CYM5"/>
<organism evidence="2 3">
    <name type="scientific">Cohnella abietis</name>
    <dbReference type="NCBI Taxonomy" id="2507935"/>
    <lineage>
        <taxon>Bacteria</taxon>
        <taxon>Bacillati</taxon>
        <taxon>Bacillota</taxon>
        <taxon>Bacilli</taxon>
        <taxon>Bacillales</taxon>
        <taxon>Paenibacillaceae</taxon>
        <taxon>Cohnella</taxon>
    </lineage>
</organism>
<dbReference type="SUPFAM" id="SSF54593">
    <property type="entry name" value="Glyoxalase/Bleomycin resistance protein/Dihydroxybiphenyl dioxygenase"/>
    <property type="match status" value="1"/>
</dbReference>
<sequence length="160" mass="18902">MKIEVEGVSEIVLEVKSMNRAVEFWTKTLGFPIVEQWGYEERQFTNNADNVWATWLYIGGNTRLGLWLPREFSEEDLVNKEMPVSRWNGFYDEGGIHVHFALHIKIESFESAISILKEEGVDIKIVKDSNERRLYFKDTEDNVVEFYTLDMKKDYLKRII</sequence>
<dbReference type="EMBL" id="AP019400">
    <property type="protein sequence ID" value="BBI30928.1"/>
    <property type="molecule type" value="Genomic_DNA"/>
</dbReference>
<evidence type="ECO:0000313" key="2">
    <source>
        <dbReference type="EMBL" id="BBI30928.1"/>
    </source>
</evidence>
<dbReference type="RefSeq" id="WP_232058033.1">
    <property type="nucleotide sequence ID" value="NZ_AP019400.1"/>
</dbReference>
<keyword evidence="3" id="KW-1185">Reference proteome</keyword>
<dbReference type="Pfam" id="PF00903">
    <property type="entry name" value="Glyoxalase"/>
    <property type="match status" value="1"/>
</dbReference>
<dbReference type="InterPro" id="IPR029068">
    <property type="entry name" value="Glyas_Bleomycin-R_OHBP_Dase"/>
</dbReference>
<reference evidence="2 3" key="1">
    <citation type="submission" date="2019-01" db="EMBL/GenBank/DDBJ databases">
        <title>Complete genome sequence of Cohnella hallensis HS21 isolated from Korean fir (Abies koreana) rhizospheric soil.</title>
        <authorList>
            <person name="Jiang L."/>
            <person name="Kang S.W."/>
            <person name="Kim S."/>
            <person name="Jung J."/>
            <person name="Kim C.Y."/>
            <person name="Kim D.H."/>
            <person name="Kim S.W."/>
            <person name="Lee J."/>
        </authorList>
    </citation>
    <scope>NUCLEOTIDE SEQUENCE [LARGE SCALE GENOMIC DNA]</scope>
    <source>
        <strain evidence="2 3">HS21</strain>
    </source>
</reference>
<accession>A0A3T1CYM5</accession>
<dbReference type="CDD" id="cd06587">
    <property type="entry name" value="VOC"/>
    <property type="match status" value="1"/>
</dbReference>
<protein>
    <recommendedName>
        <fullName evidence="1">VOC domain-containing protein</fullName>
    </recommendedName>
</protein>
<dbReference type="Proteomes" id="UP000289856">
    <property type="component" value="Chromosome"/>
</dbReference>
<dbReference type="PROSITE" id="PS51819">
    <property type="entry name" value="VOC"/>
    <property type="match status" value="1"/>
</dbReference>